<keyword evidence="1" id="KW-0472">Membrane</keyword>
<organism evidence="2 3">
    <name type="scientific">Pelagibacter ubique (strain HTCC1062)</name>
    <dbReference type="NCBI Taxonomy" id="335992"/>
    <lineage>
        <taxon>Bacteria</taxon>
        <taxon>Pseudomonadati</taxon>
        <taxon>Pseudomonadota</taxon>
        <taxon>Alphaproteobacteria</taxon>
        <taxon>Candidatus Pelagibacterales</taxon>
        <taxon>Candidatus Pelagibacteraceae</taxon>
        <taxon>Candidatus Pelagibacter</taxon>
    </lineage>
</organism>
<feature type="transmembrane region" description="Helical" evidence="1">
    <location>
        <begin position="7"/>
        <end position="30"/>
    </location>
</feature>
<dbReference type="STRING" id="335992.SAR11_0631"/>
<keyword evidence="1" id="KW-1133">Transmembrane helix</keyword>
<evidence type="ECO:0000313" key="3">
    <source>
        <dbReference type="Proteomes" id="UP000002528"/>
    </source>
</evidence>
<keyword evidence="3" id="KW-1185">Reference proteome</keyword>
<sequence length="66" mass="7066">MISGVLFFFITLVAFLTTAATFFVLAVGFLVDGFEILGICINLVAGVYSAINTCQASLIHIKSMKC</sequence>
<gene>
    <name evidence="2" type="ordered locus">SAR11_0631</name>
</gene>
<dbReference type="HOGENOM" id="CLU_2827330_0_0_5"/>
<keyword evidence="1" id="KW-0812">Transmembrane</keyword>
<feature type="transmembrane region" description="Helical" evidence="1">
    <location>
        <begin position="36"/>
        <end position="61"/>
    </location>
</feature>
<reference evidence="2 3" key="1">
    <citation type="journal article" date="2005" name="Science">
        <title>Genome streamlining in a cosmopolitan oceanic bacterium.</title>
        <authorList>
            <person name="Giovannoni S.J."/>
            <person name="Tripp H.J."/>
            <person name="Givan S."/>
            <person name="Podar M."/>
            <person name="Vergin K.L."/>
            <person name="Baptista D."/>
            <person name="Bibbs L."/>
            <person name="Eads J."/>
            <person name="Richardson T.H."/>
            <person name="Noordewier M."/>
            <person name="Rappe M.S."/>
            <person name="Short J.M."/>
            <person name="Carrington J.C."/>
            <person name="Mathur E.J."/>
        </authorList>
    </citation>
    <scope>NUCLEOTIDE SEQUENCE [LARGE SCALE GENOMIC DNA]</scope>
    <source>
        <strain evidence="2 3">HTCC1062</strain>
    </source>
</reference>
<accession>Q4FMY7</accession>
<evidence type="ECO:0000313" key="2">
    <source>
        <dbReference type="EMBL" id="AAZ21452.1"/>
    </source>
</evidence>
<proteinExistence type="predicted"/>
<protein>
    <recommendedName>
        <fullName evidence="4">Transmembrane protein</fullName>
    </recommendedName>
</protein>
<evidence type="ECO:0000256" key="1">
    <source>
        <dbReference type="SAM" id="Phobius"/>
    </source>
</evidence>
<dbReference type="Proteomes" id="UP000002528">
    <property type="component" value="Chromosome"/>
</dbReference>
<name>Q4FMY7_PELUB</name>
<dbReference type="EMBL" id="CP000084">
    <property type="protein sequence ID" value="AAZ21452.1"/>
    <property type="molecule type" value="Genomic_DNA"/>
</dbReference>
<dbReference type="AlphaFoldDB" id="Q4FMY7"/>
<evidence type="ECO:0008006" key="4">
    <source>
        <dbReference type="Google" id="ProtNLM"/>
    </source>
</evidence>
<dbReference type="KEGG" id="pub:SAR11_0631"/>